<evidence type="ECO:0000256" key="1">
    <source>
        <dbReference type="SAM" id="Phobius"/>
    </source>
</evidence>
<keyword evidence="1" id="KW-0472">Membrane</keyword>
<evidence type="ECO:0000313" key="2">
    <source>
        <dbReference type="EMBL" id="KFI94249.1"/>
    </source>
</evidence>
<comment type="caution">
    <text evidence="2">The sequence shown here is derived from an EMBL/GenBank/DDBJ whole genome shotgun (WGS) entry which is preliminary data.</text>
</comment>
<keyword evidence="3" id="KW-1185">Reference proteome</keyword>
<dbReference type="RefSeq" id="WP_065422528.1">
    <property type="nucleotide sequence ID" value="NZ_CAJPMS010000067.1"/>
</dbReference>
<dbReference type="Proteomes" id="UP000029033">
    <property type="component" value="Unassembled WGS sequence"/>
</dbReference>
<dbReference type="EMBL" id="JGZO01000010">
    <property type="protein sequence ID" value="KFI94249.1"/>
    <property type="molecule type" value="Genomic_DNA"/>
</dbReference>
<keyword evidence="1" id="KW-0812">Transmembrane</keyword>
<evidence type="ECO:0000313" key="3">
    <source>
        <dbReference type="Proteomes" id="UP000029033"/>
    </source>
</evidence>
<feature type="transmembrane region" description="Helical" evidence="1">
    <location>
        <begin position="12"/>
        <end position="39"/>
    </location>
</feature>
<keyword evidence="1" id="KW-1133">Transmembrane helix</keyword>
<organism evidence="2 3">
    <name type="scientific">Bifidobacterium scardovii</name>
    <dbReference type="NCBI Taxonomy" id="158787"/>
    <lineage>
        <taxon>Bacteria</taxon>
        <taxon>Bacillati</taxon>
        <taxon>Actinomycetota</taxon>
        <taxon>Actinomycetes</taxon>
        <taxon>Bifidobacteriales</taxon>
        <taxon>Bifidobacteriaceae</taxon>
        <taxon>Bifidobacterium</taxon>
    </lineage>
</organism>
<protein>
    <submittedName>
        <fullName evidence="2">Uncharacterized protein</fullName>
    </submittedName>
</protein>
<feature type="transmembrane region" description="Helical" evidence="1">
    <location>
        <begin position="45"/>
        <end position="63"/>
    </location>
</feature>
<dbReference type="STRING" id="158787.BSCA_2368"/>
<proteinExistence type="predicted"/>
<dbReference type="GeneID" id="85166076"/>
<gene>
    <name evidence="2" type="ORF">BSCA_2368</name>
</gene>
<sequence>MESIQRAVDQIVLWYGGLPSAAQMALTVAVGVLLAWAAFKIVMRVIKGLVASVIAAILVFLLTTMPGNMLLAQAFDRLEQQADSGTVSELTDRASDFAHTVSDFVSGLVDSLK</sequence>
<accession>A0A087DFE9</accession>
<name>A0A087DFE9_9BIFI</name>
<reference evidence="2 3" key="1">
    <citation type="submission" date="2014-03" db="EMBL/GenBank/DDBJ databases">
        <title>Genomics of Bifidobacteria.</title>
        <authorList>
            <person name="Ventura M."/>
            <person name="Milani C."/>
            <person name="Lugli G.A."/>
        </authorList>
    </citation>
    <scope>NUCLEOTIDE SEQUENCE [LARGE SCALE GENOMIC DNA]</scope>
    <source>
        <strain evidence="2 3">LMG 21589</strain>
    </source>
</reference>
<dbReference type="AlphaFoldDB" id="A0A087DFE9"/>
<dbReference type="eggNOG" id="ENOG5031PWU">
    <property type="taxonomic scope" value="Bacteria"/>
</dbReference>